<comment type="caution">
    <text evidence="2">The sequence shown here is derived from an EMBL/GenBank/DDBJ whole genome shotgun (WGS) entry which is preliminary data.</text>
</comment>
<dbReference type="CDD" id="cd00761">
    <property type="entry name" value="Glyco_tranf_GTA_type"/>
    <property type="match status" value="1"/>
</dbReference>
<reference evidence="2 3" key="1">
    <citation type="submission" date="2023-01" db="EMBL/GenBank/DDBJ databases">
        <title>Description of Helicobacter ibis sp. nov. isolated from faecal droppings of black-faced ibis (Theristicus melanopis).</title>
        <authorList>
            <person name="Lopez-Cantillo M."/>
            <person name="Vidal-Veuthey B."/>
            <person name="Mella A."/>
            <person name="De La Haba R."/>
            <person name="Collado L."/>
        </authorList>
    </citation>
    <scope>NUCLEOTIDE SEQUENCE [LARGE SCALE GENOMIC DNA]</scope>
    <source>
        <strain evidence="2 3">A82</strain>
    </source>
</reference>
<feature type="domain" description="Glycosyltransferase 2-like" evidence="1">
    <location>
        <begin position="4"/>
        <end position="121"/>
    </location>
</feature>
<proteinExistence type="predicted"/>
<gene>
    <name evidence="2" type="ORF">PF021_01255</name>
</gene>
<dbReference type="PANTHER" id="PTHR22916:SF3">
    <property type="entry name" value="UDP-GLCNAC:BETAGAL BETA-1,3-N-ACETYLGLUCOSAMINYLTRANSFERASE-LIKE PROTEIN 1"/>
    <property type="match status" value="1"/>
</dbReference>
<organism evidence="2 3">
    <name type="scientific">Helicobacter ibis</name>
    <dbReference type="NCBI Taxonomy" id="2962633"/>
    <lineage>
        <taxon>Bacteria</taxon>
        <taxon>Pseudomonadati</taxon>
        <taxon>Campylobacterota</taxon>
        <taxon>Epsilonproteobacteria</taxon>
        <taxon>Campylobacterales</taxon>
        <taxon>Helicobacteraceae</taxon>
        <taxon>Helicobacter</taxon>
    </lineage>
</organism>
<dbReference type="InterPro" id="IPR029044">
    <property type="entry name" value="Nucleotide-diphossugar_trans"/>
</dbReference>
<dbReference type="EMBL" id="JAQHXR010000001">
    <property type="protein sequence ID" value="MDA3968298.1"/>
    <property type="molecule type" value="Genomic_DNA"/>
</dbReference>
<sequence length="413" mass="48176">MFLLVVPTYNRAELLKRCLGKIQSQTFKNYRVLVLDDCSKDNTKEVVESFLSDDRFSYYKFEVNNGHSDKVMMSAISLGMLDSDWIITIADDEYFYTNDHLEKVANIISKYDDINLVAVEQGYDYGDIPLLDNDRPRLPEYFTYDMLSCIEKSELRKTIKNIFKRDLIISSGFFDTAKQGANDVVFEGEGGYLNLYPQAKMAFVPNVTHIFGVVPSARRKYLDFYMWIVSVGMTAYQAKNKELFYELLKIHYSSSYPIFLNTFFSWGGDGLALMLKDFYTHKDFHKIIREIAKIYNDSFKDRFLELYEEFNNKLPTINERNKLLETSTNIVLYPENSWRAQIQDYLQHNGKNILFVADDYKEGYKRYGDILENSSKIDCVFITSGHPKIVYNLLNKLDKFGIKVATLILKDDI</sequence>
<dbReference type="RefSeq" id="WP_271020591.1">
    <property type="nucleotide sequence ID" value="NZ_JAQHXR010000001.1"/>
</dbReference>
<protein>
    <submittedName>
        <fullName evidence="2">Glycosyltransferase</fullName>
        <ecNumber evidence="2">2.4.-.-</ecNumber>
    </submittedName>
</protein>
<keyword evidence="3" id="KW-1185">Reference proteome</keyword>
<dbReference type="InterPro" id="IPR001173">
    <property type="entry name" value="Glyco_trans_2-like"/>
</dbReference>
<keyword evidence="2" id="KW-0808">Transferase</keyword>
<evidence type="ECO:0000313" key="3">
    <source>
        <dbReference type="Proteomes" id="UP001210261"/>
    </source>
</evidence>
<dbReference type="Gene3D" id="3.90.550.10">
    <property type="entry name" value="Spore Coat Polysaccharide Biosynthesis Protein SpsA, Chain A"/>
    <property type="match status" value="1"/>
</dbReference>
<dbReference type="Pfam" id="PF00535">
    <property type="entry name" value="Glycos_transf_2"/>
    <property type="match status" value="1"/>
</dbReference>
<name>A0ABT4VDQ2_9HELI</name>
<dbReference type="GO" id="GO:0016757">
    <property type="term" value="F:glycosyltransferase activity"/>
    <property type="evidence" value="ECO:0007669"/>
    <property type="project" value="UniProtKB-KW"/>
</dbReference>
<dbReference type="Proteomes" id="UP001210261">
    <property type="component" value="Unassembled WGS sequence"/>
</dbReference>
<dbReference type="SUPFAM" id="SSF53448">
    <property type="entry name" value="Nucleotide-diphospho-sugar transferases"/>
    <property type="match status" value="1"/>
</dbReference>
<dbReference type="EC" id="2.4.-.-" evidence="2"/>
<accession>A0ABT4VDQ2</accession>
<dbReference type="PANTHER" id="PTHR22916">
    <property type="entry name" value="GLYCOSYLTRANSFERASE"/>
    <property type="match status" value="1"/>
</dbReference>
<evidence type="ECO:0000313" key="2">
    <source>
        <dbReference type="EMBL" id="MDA3968298.1"/>
    </source>
</evidence>
<evidence type="ECO:0000259" key="1">
    <source>
        <dbReference type="Pfam" id="PF00535"/>
    </source>
</evidence>
<keyword evidence="2" id="KW-0328">Glycosyltransferase</keyword>